<dbReference type="InterPro" id="IPR027624">
    <property type="entry name" value="TOMM_cyclo_SagD"/>
</dbReference>
<evidence type="ECO:0000313" key="3">
    <source>
        <dbReference type="Proteomes" id="UP000284822"/>
    </source>
</evidence>
<evidence type="ECO:0000259" key="1">
    <source>
        <dbReference type="PROSITE" id="PS51664"/>
    </source>
</evidence>
<comment type="caution">
    <text evidence="2">The sequence shown here is derived from an EMBL/GenBank/DDBJ whole genome shotgun (WGS) entry which is preliminary data.</text>
</comment>
<dbReference type="PANTHER" id="PTHR37809">
    <property type="entry name" value="RIBOSOMAL PROTEIN S12 METHYLTHIOTRANSFERASE ACCESSORY FACTOR YCAO"/>
    <property type="match status" value="1"/>
</dbReference>
<dbReference type="AlphaFoldDB" id="A0A3R6YNS4"/>
<reference evidence="2 3" key="1">
    <citation type="submission" date="2018-07" db="EMBL/GenBank/DDBJ databases">
        <title>Genome sequences of six Lactobacillus spp. isolated from bumble bee guts.</title>
        <authorList>
            <person name="Motta E.V.S."/>
            <person name="Moran N.A."/>
        </authorList>
    </citation>
    <scope>NUCLEOTIDE SEQUENCE [LARGE SCALE GENOMIC DNA]</scope>
    <source>
        <strain evidence="2 3">LV-8.1</strain>
    </source>
</reference>
<protein>
    <submittedName>
        <fullName evidence="2">Streptolysin associated protein SagD</fullName>
    </submittedName>
</protein>
<proteinExistence type="predicted"/>
<accession>A0A3R6YNS4</accession>
<organism evidence="2 3">
    <name type="scientific">Bombilactobacillus bombi</name>
    <dbReference type="NCBI Taxonomy" id="1303590"/>
    <lineage>
        <taxon>Bacteria</taxon>
        <taxon>Bacillati</taxon>
        <taxon>Bacillota</taxon>
        <taxon>Bacilli</taxon>
        <taxon>Lactobacillales</taxon>
        <taxon>Lactobacillaceae</taxon>
        <taxon>Bombilactobacillus</taxon>
    </lineage>
</organism>
<dbReference type="RefSeq" id="WP_118911076.1">
    <property type="nucleotide sequence ID" value="NZ_QOCS01000020.1"/>
</dbReference>
<feature type="domain" description="YcaO" evidence="1">
    <location>
        <begin position="69"/>
        <end position="433"/>
    </location>
</feature>
<dbReference type="NCBIfam" id="TIGR03604">
    <property type="entry name" value="TOMM_cyclo_SagD"/>
    <property type="match status" value="1"/>
</dbReference>
<name>A0A3R6YNS4_9LACO</name>
<gene>
    <name evidence="2" type="ORF">DS832_07775</name>
</gene>
<dbReference type="PANTHER" id="PTHR37809:SF1">
    <property type="entry name" value="RIBOSOMAL PROTEIN S12 METHYLTHIOTRANSFERASE ACCESSORY FACTOR YCAO"/>
    <property type="match status" value="1"/>
</dbReference>
<dbReference type="PROSITE" id="PS51664">
    <property type="entry name" value="YCAO"/>
    <property type="match status" value="1"/>
</dbReference>
<dbReference type="InterPro" id="IPR003776">
    <property type="entry name" value="YcaO-like_dom"/>
</dbReference>
<dbReference type="Proteomes" id="UP000284822">
    <property type="component" value="Unassembled WGS sequence"/>
</dbReference>
<dbReference type="Pfam" id="PF02624">
    <property type="entry name" value="YcaO"/>
    <property type="match status" value="1"/>
</dbReference>
<evidence type="ECO:0000313" key="2">
    <source>
        <dbReference type="EMBL" id="RHW45414.1"/>
    </source>
</evidence>
<dbReference type="EMBL" id="QOCS01000020">
    <property type="protein sequence ID" value="RHW45414.1"/>
    <property type="molecule type" value="Genomic_DNA"/>
</dbReference>
<sequence length="433" mass="49831">MIDFQNTENWNLYRKEKLSGNVTGIWNNATFLGASSYPIFPYHYLTSDFSSFEKNIYEKPTKIIYHLSGYGVSFVESLVSFVGESSERYAYTLTKKTLEKNIVKLSYFELKKKFANDLVVPLKYININYPSDSLEHNVNENDRISWVRMNSLIELGKFVWIPLQLVQMFDNESFNYEKRYANTAVSTGTASQETIIKAINSAIVEYLQIDSFNLWWFNGIKGKTVSNSIDFISEKCFGGSISFENFKNNFQIKFTDISFDKPIFVIVCEIFAKDSHGNLPKYTVGVQGGLSKNNCIYRSFMEALTVLEYSMNLCWIHPDKYLSAKNKNNIDNLDDNVLMYALKGKPKLNHVTKYFHVNKINSTYDLISSLSNFSKYAGFLNITPVEFEYLNLNIARVIIPELLPVALPTFPPQRHPRFKQFGGIINRVAHPLA</sequence>